<reference evidence="13" key="2">
    <citation type="submission" date="2025-09" db="UniProtKB">
        <authorList>
            <consortium name="Ensembl"/>
        </authorList>
    </citation>
    <scope>IDENTIFICATION</scope>
</reference>
<dbReference type="PANTHER" id="PTHR45891">
    <property type="entry name" value="ZINC FINGER HOMEOBOX PROTEIN"/>
    <property type="match status" value="1"/>
</dbReference>
<evidence type="ECO:0000256" key="3">
    <source>
        <dbReference type="ARBA" id="ARBA00022737"/>
    </source>
</evidence>
<name>A0A8C9LGA4_PAVCR</name>
<feature type="domain" description="Homeobox" evidence="12">
    <location>
        <begin position="119"/>
        <end position="174"/>
    </location>
</feature>
<keyword evidence="2" id="KW-0479">Metal-binding</keyword>
<dbReference type="PANTHER" id="PTHR45891:SF2">
    <property type="entry name" value="ZINC FINGER HOMEOBOX PROTEIN 4"/>
    <property type="match status" value="1"/>
</dbReference>
<protein>
    <recommendedName>
        <fullName evidence="12">Homeobox domain-containing protein</fullName>
    </recommendedName>
</protein>
<feature type="domain" description="Homeobox" evidence="12">
    <location>
        <begin position="45"/>
        <end position="105"/>
    </location>
</feature>
<feature type="transmembrane region" description="Helical" evidence="11">
    <location>
        <begin position="190"/>
        <end position="208"/>
    </location>
</feature>
<keyword evidence="7 9" id="KW-0371">Homeobox</keyword>
<feature type="DNA-binding region" description="Homeobox" evidence="9">
    <location>
        <begin position="121"/>
        <end position="175"/>
    </location>
</feature>
<keyword evidence="8 9" id="KW-0539">Nucleus</keyword>
<evidence type="ECO:0000256" key="9">
    <source>
        <dbReference type="PROSITE-ProRule" id="PRU00108"/>
    </source>
</evidence>
<dbReference type="GO" id="GO:0000978">
    <property type="term" value="F:RNA polymerase II cis-regulatory region sequence-specific DNA binding"/>
    <property type="evidence" value="ECO:0007669"/>
    <property type="project" value="TreeGrafter"/>
</dbReference>
<dbReference type="PROSITE" id="PS50071">
    <property type="entry name" value="HOMEOBOX_2"/>
    <property type="match status" value="2"/>
</dbReference>
<dbReference type="Ensembl" id="ENSPSTT00000026391.1">
    <property type="protein sequence ID" value="ENSPSTP00000025077.1"/>
    <property type="gene ID" value="ENSPSTG00000018496.1"/>
</dbReference>
<accession>A0A8C9LGA4</accession>
<evidence type="ECO:0000313" key="13">
    <source>
        <dbReference type="Ensembl" id="ENSPSTP00000025077.1"/>
    </source>
</evidence>
<keyword evidence="11" id="KW-0472">Membrane</keyword>
<dbReference type="InterPro" id="IPR017970">
    <property type="entry name" value="Homeobox_CS"/>
</dbReference>
<dbReference type="GO" id="GO:0000981">
    <property type="term" value="F:DNA-binding transcription factor activity, RNA polymerase II-specific"/>
    <property type="evidence" value="ECO:0007669"/>
    <property type="project" value="InterPro"/>
</dbReference>
<dbReference type="InterPro" id="IPR001356">
    <property type="entry name" value="HD"/>
</dbReference>
<keyword evidence="3" id="KW-0677">Repeat</keyword>
<evidence type="ECO:0000256" key="1">
    <source>
        <dbReference type="ARBA" id="ARBA00004123"/>
    </source>
</evidence>
<organism evidence="13 14">
    <name type="scientific">Pavo cristatus</name>
    <name type="common">Indian peafowl</name>
    <name type="synonym">Blue peafowl</name>
    <dbReference type="NCBI Taxonomy" id="9049"/>
    <lineage>
        <taxon>Eukaryota</taxon>
        <taxon>Metazoa</taxon>
        <taxon>Chordata</taxon>
        <taxon>Craniata</taxon>
        <taxon>Vertebrata</taxon>
        <taxon>Euteleostomi</taxon>
        <taxon>Archelosauria</taxon>
        <taxon>Archosauria</taxon>
        <taxon>Dinosauria</taxon>
        <taxon>Saurischia</taxon>
        <taxon>Theropoda</taxon>
        <taxon>Coelurosauria</taxon>
        <taxon>Aves</taxon>
        <taxon>Neognathae</taxon>
        <taxon>Galloanserae</taxon>
        <taxon>Galliformes</taxon>
        <taxon>Phasianidae</taxon>
        <taxon>Phasianinae</taxon>
        <taxon>Pavo</taxon>
    </lineage>
</organism>
<dbReference type="InterPro" id="IPR051968">
    <property type="entry name" value="ZnFinger_Homeobox_TR"/>
</dbReference>
<evidence type="ECO:0000256" key="10">
    <source>
        <dbReference type="RuleBase" id="RU000682"/>
    </source>
</evidence>
<keyword evidence="11" id="KW-0812">Transmembrane</keyword>
<dbReference type="GO" id="GO:0008270">
    <property type="term" value="F:zinc ion binding"/>
    <property type="evidence" value="ECO:0007669"/>
    <property type="project" value="UniProtKB-KW"/>
</dbReference>
<evidence type="ECO:0000256" key="11">
    <source>
        <dbReference type="SAM" id="Phobius"/>
    </source>
</evidence>
<comment type="subcellular location">
    <subcellularLocation>
        <location evidence="1 9 10">Nucleus</location>
    </subcellularLocation>
</comment>
<dbReference type="Proteomes" id="UP000694428">
    <property type="component" value="Unplaced"/>
</dbReference>
<dbReference type="FunFam" id="1.10.10.60:FF:000064">
    <property type="entry name" value="Zinc finger homeobox protein 4"/>
    <property type="match status" value="1"/>
</dbReference>
<evidence type="ECO:0000256" key="2">
    <source>
        <dbReference type="ARBA" id="ARBA00022723"/>
    </source>
</evidence>
<evidence type="ECO:0000259" key="12">
    <source>
        <dbReference type="PROSITE" id="PS50071"/>
    </source>
</evidence>
<keyword evidence="4" id="KW-0863">Zinc-finger</keyword>
<dbReference type="GO" id="GO:0005634">
    <property type="term" value="C:nucleus"/>
    <property type="evidence" value="ECO:0007669"/>
    <property type="project" value="UniProtKB-SubCell"/>
</dbReference>
<keyword evidence="14" id="KW-1185">Reference proteome</keyword>
<dbReference type="SMART" id="SM00389">
    <property type="entry name" value="HOX"/>
    <property type="match status" value="2"/>
</dbReference>
<sequence>MQPVQHPALPPQLALQLPPMDTLSADLTQLCQQQLGLDPNFLRHSQFKRPRTRITDDQLKILRAYFDINNSPSEEQIQEMAEKSGLSQKVIKHWFRNTLFKERQRNKDSPYNFSNPPITVKRSSRTRFTDYQLRYLLDSNPTRKMLDHIAREVGLKKRVVQVWFQNTRARERKGQFRAVGPAQSHKRCPIAIGGFSFVFVVVVFLNDITVGKMWVRILSVKSLCAHILNNI</sequence>
<evidence type="ECO:0000256" key="7">
    <source>
        <dbReference type="ARBA" id="ARBA00023155"/>
    </source>
</evidence>
<dbReference type="PROSITE" id="PS00027">
    <property type="entry name" value="HOMEOBOX_1"/>
    <property type="match status" value="2"/>
</dbReference>
<proteinExistence type="predicted"/>
<evidence type="ECO:0000256" key="4">
    <source>
        <dbReference type="ARBA" id="ARBA00022771"/>
    </source>
</evidence>
<dbReference type="SUPFAM" id="SSF46689">
    <property type="entry name" value="Homeodomain-like"/>
    <property type="match status" value="2"/>
</dbReference>
<keyword evidence="5" id="KW-0862">Zinc</keyword>
<evidence type="ECO:0000313" key="14">
    <source>
        <dbReference type="Proteomes" id="UP000694428"/>
    </source>
</evidence>
<evidence type="ECO:0000256" key="8">
    <source>
        <dbReference type="ARBA" id="ARBA00023242"/>
    </source>
</evidence>
<dbReference type="InterPro" id="IPR009057">
    <property type="entry name" value="Homeodomain-like_sf"/>
</dbReference>
<evidence type="ECO:0000256" key="5">
    <source>
        <dbReference type="ARBA" id="ARBA00022833"/>
    </source>
</evidence>
<dbReference type="AlphaFoldDB" id="A0A8C9LGA4"/>
<evidence type="ECO:0000256" key="6">
    <source>
        <dbReference type="ARBA" id="ARBA00023125"/>
    </source>
</evidence>
<reference evidence="13" key="1">
    <citation type="submission" date="2025-08" db="UniProtKB">
        <authorList>
            <consortium name="Ensembl"/>
        </authorList>
    </citation>
    <scope>IDENTIFICATION</scope>
</reference>
<dbReference type="CDD" id="cd00086">
    <property type="entry name" value="homeodomain"/>
    <property type="match status" value="2"/>
</dbReference>
<dbReference type="Pfam" id="PF00046">
    <property type="entry name" value="Homeodomain"/>
    <property type="match status" value="2"/>
</dbReference>
<keyword evidence="6 9" id="KW-0238">DNA-binding</keyword>
<feature type="DNA-binding region" description="Homeobox" evidence="9">
    <location>
        <begin position="47"/>
        <end position="106"/>
    </location>
</feature>
<keyword evidence="11" id="KW-1133">Transmembrane helix</keyword>
<dbReference type="Gene3D" id="1.10.10.60">
    <property type="entry name" value="Homeodomain-like"/>
    <property type="match status" value="2"/>
</dbReference>